<accession>A0A2M7T559</accession>
<name>A0A2M7T559_9ACTN</name>
<evidence type="ECO:0008006" key="3">
    <source>
        <dbReference type="Google" id="ProtNLM"/>
    </source>
</evidence>
<protein>
    <recommendedName>
        <fullName evidence="3">DUF2795 domain-containing protein</fullName>
    </recommendedName>
</protein>
<dbReference type="RefSeq" id="WP_286678860.1">
    <property type="nucleotide sequence ID" value="NZ_MNXI01000109.1"/>
</dbReference>
<dbReference type="AlphaFoldDB" id="A0A2M7T559"/>
<evidence type="ECO:0000313" key="1">
    <source>
        <dbReference type="EMBL" id="PIZ35167.1"/>
    </source>
</evidence>
<proteinExistence type="predicted"/>
<evidence type="ECO:0000313" key="2">
    <source>
        <dbReference type="Proteomes" id="UP000230956"/>
    </source>
</evidence>
<reference evidence="2" key="1">
    <citation type="submission" date="2017-09" db="EMBL/GenBank/DDBJ databases">
        <title>Depth-based differentiation of microbial function through sediment-hosted aquifers and enrichment of novel symbionts in the deep terrestrial subsurface.</title>
        <authorList>
            <person name="Probst A.J."/>
            <person name="Ladd B."/>
            <person name="Jarett J.K."/>
            <person name="Geller-Mcgrath D.E."/>
            <person name="Sieber C.M.K."/>
            <person name="Emerson J.B."/>
            <person name="Anantharaman K."/>
            <person name="Thomas B.C."/>
            <person name="Malmstrom R."/>
            <person name="Stieglmeier M."/>
            <person name="Klingl A."/>
            <person name="Woyke T."/>
            <person name="Ryan C.M."/>
            <person name="Banfield J.F."/>
        </authorList>
    </citation>
    <scope>NUCLEOTIDE SEQUENCE [LARGE SCALE GENOMIC DNA]</scope>
</reference>
<dbReference type="Proteomes" id="UP000230956">
    <property type="component" value="Unassembled WGS sequence"/>
</dbReference>
<comment type="caution">
    <text evidence="1">The sequence shown here is derived from an EMBL/GenBank/DDBJ whole genome shotgun (WGS) entry which is preliminary data.</text>
</comment>
<dbReference type="EMBL" id="PFNG01000251">
    <property type="protein sequence ID" value="PIZ35167.1"/>
    <property type="molecule type" value="Genomic_DNA"/>
</dbReference>
<dbReference type="Pfam" id="PF11387">
    <property type="entry name" value="DUF2795"/>
    <property type="match status" value="1"/>
</dbReference>
<organism evidence="1 2">
    <name type="scientific">Candidatus Aquicultor secundus</name>
    <dbReference type="NCBI Taxonomy" id="1973895"/>
    <lineage>
        <taxon>Bacteria</taxon>
        <taxon>Bacillati</taxon>
        <taxon>Actinomycetota</taxon>
        <taxon>Candidatus Aquicultoria</taxon>
        <taxon>Candidatus Aquicultorales</taxon>
        <taxon>Candidatus Aquicultoraceae</taxon>
        <taxon>Candidatus Aquicultor</taxon>
    </lineage>
</organism>
<gene>
    <name evidence="1" type="ORF">COY37_10815</name>
</gene>
<sequence length="87" mass="9673">MAMTYNLDNVIDGLSYPASGNDIIKALEDRNFPEDFMNEFKPMIKEKNFNSADDLHGWLSDNLTTHMAGLLGGATVHDLITRAKKTA</sequence>
<dbReference type="InterPro" id="IPR021527">
    <property type="entry name" value="DUF2795"/>
</dbReference>